<dbReference type="EMBL" id="JBHRSL010000007">
    <property type="protein sequence ID" value="MFC3052035.1"/>
    <property type="molecule type" value="Genomic_DNA"/>
</dbReference>
<sequence length="211" mass="23331">MVRFFDPKATSENAAKRLHAPATERNREVIWDVLSNRLPKEGLIFEVASGTGEHAAFMAPKLSHHKWQPSDIDPRHLESINAWAQHVCADTVLPATRFDVLTDNFPDNPAAILAVNLVHISPWSVTEALIAKAGEALHSGAILYLYGPYKQNGAHTSESNIAFDQSLKFNNPEWGVRDMETVIGLAAKAGFMAPEILPMPANNFSLVFKHR</sequence>
<dbReference type="Proteomes" id="UP001595444">
    <property type="component" value="Unassembled WGS sequence"/>
</dbReference>
<name>A0ABV7D5P5_9PROT</name>
<keyword evidence="2" id="KW-1185">Reference proteome</keyword>
<dbReference type="PANTHER" id="PTHR20974:SF0">
    <property type="entry name" value="UPF0585 PROTEIN CG18661"/>
    <property type="match status" value="1"/>
</dbReference>
<protein>
    <submittedName>
        <fullName evidence="1">DUF938 domain-containing protein</fullName>
    </submittedName>
</protein>
<evidence type="ECO:0000313" key="2">
    <source>
        <dbReference type="Proteomes" id="UP001595444"/>
    </source>
</evidence>
<comment type="caution">
    <text evidence="1">The sequence shown here is derived from an EMBL/GenBank/DDBJ whole genome shotgun (WGS) entry which is preliminary data.</text>
</comment>
<proteinExistence type="predicted"/>
<dbReference type="PANTHER" id="PTHR20974">
    <property type="entry name" value="UPF0585 PROTEIN CG18661"/>
    <property type="match status" value="1"/>
</dbReference>
<gene>
    <name evidence="1" type="ORF">ACFOKA_08960</name>
</gene>
<reference evidence="2" key="1">
    <citation type="journal article" date="2019" name="Int. J. Syst. Evol. Microbiol.">
        <title>The Global Catalogue of Microorganisms (GCM) 10K type strain sequencing project: providing services to taxonomists for standard genome sequencing and annotation.</title>
        <authorList>
            <consortium name="The Broad Institute Genomics Platform"/>
            <consortium name="The Broad Institute Genome Sequencing Center for Infectious Disease"/>
            <person name="Wu L."/>
            <person name="Ma J."/>
        </authorList>
    </citation>
    <scope>NUCLEOTIDE SEQUENCE [LARGE SCALE GENOMIC DNA]</scope>
    <source>
        <strain evidence="2">KCTC 62164</strain>
    </source>
</reference>
<organism evidence="1 2">
    <name type="scientific">Kordiimonas pumila</name>
    <dbReference type="NCBI Taxonomy" id="2161677"/>
    <lineage>
        <taxon>Bacteria</taxon>
        <taxon>Pseudomonadati</taxon>
        <taxon>Pseudomonadota</taxon>
        <taxon>Alphaproteobacteria</taxon>
        <taxon>Kordiimonadales</taxon>
        <taxon>Kordiimonadaceae</taxon>
        <taxon>Kordiimonas</taxon>
    </lineage>
</organism>
<dbReference type="Gene3D" id="3.40.50.150">
    <property type="entry name" value="Vaccinia Virus protein VP39"/>
    <property type="match status" value="1"/>
</dbReference>
<dbReference type="SUPFAM" id="SSF53335">
    <property type="entry name" value="S-adenosyl-L-methionine-dependent methyltransferases"/>
    <property type="match status" value="1"/>
</dbReference>
<accession>A0ABV7D5P5</accession>
<evidence type="ECO:0000313" key="1">
    <source>
        <dbReference type="EMBL" id="MFC3052035.1"/>
    </source>
</evidence>
<dbReference type="InterPro" id="IPR010342">
    <property type="entry name" value="DUF938"/>
</dbReference>
<dbReference type="Pfam" id="PF06080">
    <property type="entry name" value="DUF938"/>
    <property type="match status" value="1"/>
</dbReference>
<dbReference type="RefSeq" id="WP_194214662.1">
    <property type="nucleotide sequence ID" value="NZ_CP061205.1"/>
</dbReference>
<dbReference type="InterPro" id="IPR029063">
    <property type="entry name" value="SAM-dependent_MTases_sf"/>
</dbReference>